<feature type="coiled-coil region" evidence="1">
    <location>
        <begin position="33"/>
        <end position="60"/>
    </location>
</feature>
<dbReference type="InterPro" id="IPR003615">
    <property type="entry name" value="HNH_nuc"/>
</dbReference>
<dbReference type="GO" id="GO:0008270">
    <property type="term" value="F:zinc ion binding"/>
    <property type="evidence" value="ECO:0007669"/>
    <property type="project" value="InterPro"/>
</dbReference>
<dbReference type="GO" id="GO:0003676">
    <property type="term" value="F:nucleic acid binding"/>
    <property type="evidence" value="ECO:0007669"/>
    <property type="project" value="InterPro"/>
</dbReference>
<proteinExistence type="predicted"/>
<dbReference type="GO" id="GO:0004519">
    <property type="term" value="F:endonuclease activity"/>
    <property type="evidence" value="ECO:0007669"/>
    <property type="project" value="InterPro"/>
</dbReference>
<protein>
    <recommendedName>
        <fullName evidence="2">HNH nuclease domain-containing protein</fullName>
    </recommendedName>
</protein>
<evidence type="ECO:0000256" key="1">
    <source>
        <dbReference type="SAM" id="Coils"/>
    </source>
</evidence>
<dbReference type="RefSeq" id="WP_179531051.1">
    <property type="nucleotide sequence ID" value="NZ_BAAAPP010000003.1"/>
</dbReference>
<dbReference type="Gene3D" id="1.10.30.50">
    <property type="match status" value="1"/>
</dbReference>
<comment type="caution">
    <text evidence="3">The sequence shown here is derived from an EMBL/GenBank/DDBJ whole genome shotgun (WGS) entry which is preliminary data.</text>
</comment>
<dbReference type="SMART" id="SM00507">
    <property type="entry name" value="HNHc"/>
    <property type="match status" value="1"/>
</dbReference>
<reference evidence="3 4" key="1">
    <citation type="submission" date="2020-07" db="EMBL/GenBank/DDBJ databases">
        <title>Sequencing the genomes of 1000 actinobacteria strains.</title>
        <authorList>
            <person name="Klenk H.-P."/>
        </authorList>
    </citation>
    <scope>NUCLEOTIDE SEQUENCE [LARGE SCALE GENOMIC DNA]</scope>
    <source>
        <strain evidence="3 4">DSM 18248</strain>
    </source>
</reference>
<dbReference type="CDD" id="cd00085">
    <property type="entry name" value="HNHc"/>
    <property type="match status" value="1"/>
</dbReference>
<dbReference type="InterPro" id="IPR002711">
    <property type="entry name" value="HNH"/>
</dbReference>
<sequence length="451" mass="48628">MDSGTAPHDLIAQVRERVRALESLEAGERDVCAVDLIDEMESLKNAAAAAQARASHLLRQARVAARAHLPAPMRERGVATEVALARRESPHRGSIHLGLAGVLVRELPHTLAAMEAGRCSEWRAIQIAQGTACLSLEDRQQIDAELMADPATTEGWGERRFRAEVDRRAYTADPSAVLARHRRAAGERHTSLRPAPDGMVRFSALLPLSVGVSVHATLGRAADEARAAGDERTRGQVMADVFTARVLRGRTDDDEGPVTPVAVQVTLSDATLLNLAGKLGDEPGWVSAPGVAPIPLPADVVRDLVARAQADGEATLRRLYVRPDDGQLVAMESVARCYPAGLAAFLTVRDRSCRTPGCDAPIRHRDHVVPAARGGPTSATNGQGLCEGCNQAKEAEDFRSWVVDAELHDLVLETPSGHRYRCVIPKLPPPQEHGFAAHFEENLARLLRRSA</sequence>
<dbReference type="Pfam" id="PF01844">
    <property type="entry name" value="HNH"/>
    <property type="match status" value="1"/>
</dbReference>
<dbReference type="AlphaFoldDB" id="A0A7Y9YDH1"/>
<evidence type="ECO:0000313" key="4">
    <source>
        <dbReference type="Proteomes" id="UP000537326"/>
    </source>
</evidence>
<keyword evidence="1" id="KW-0175">Coiled coil</keyword>
<accession>A0A7Y9YDH1</accession>
<dbReference type="EMBL" id="JACBZI010000001">
    <property type="protein sequence ID" value="NYI10171.1"/>
    <property type="molecule type" value="Genomic_DNA"/>
</dbReference>
<organism evidence="3 4">
    <name type="scientific">Nocardioides marinus</name>
    <dbReference type="NCBI Taxonomy" id="374514"/>
    <lineage>
        <taxon>Bacteria</taxon>
        <taxon>Bacillati</taxon>
        <taxon>Actinomycetota</taxon>
        <taxon>Actinomycetes</taxon>
        <taxon>Propionibacteriales</taxon>
        <taxon>Nocardioidaceae</taxon>
        <taxon>Nocardioides</taxon>
    </lineage>
</organism>
<keyword evidence="4" id="KW-1185">Reference proteome</keyword>
<evidence type="ECO:0000259" key="2">
    <source>
        <dbReference type="SMART" id="SM00507"/>
    </source>
</evidence>
<evidence type="ECO:0000313" key="3">
    <source>
        <dbReference type="EMBL" id="NYI10171.1"/>
    </source>
</evidence>
<dbReference type="Proteomes" id="UP000537326">
    <property type="component" value="Unassembled WGS sequence"/>
</dbReference>
<gene>
    <name evidence="3" type="ORF">BKA05_001686</name>
</gene>
<name>A0A7Y9YDH1_9ACTN</name>
<feature type="domain" description="HNH nuclease" evidence="2">
    <location>
        <begin position="341"/>
        <end position="391"/>
    </location>
</feature>